<dbReference type="Gene3D" id="3.20.20.190">
    <property type="entry name" value="Phosphatidylinositol (PI) phosphodiesterase"/>
    <property type="match status" value="2"/>
</dbReference>
<organism evidence="1 2">
    <name type="scientific">Ceratocystis pirilliformis</name>
    <dbReference type="NCBI Taxonomy" id="259994"/>
    <lineage>
        <taxon>Eukaryota</taxon>
        <taxon>Fungi</taxon>
        <taxon>Dikarya</taxon>
        <taxon>Ascomycota</taxon>
        <taxon>Pezizomycotina</taxon>
        <taxon>Sordariomycetes</taxon>
        <taxon>Hypocreomycetidae</taxon>
        <taxon>Microascales</taxon>
        <taxon>Ceratocystidaceae</taxon>
        <taxon>Ceratocystis</taxon>
    </lineage>
</organism>
<proteinExistence type="predicted"/>
<gene>
    <name evidence="1" type="ORF">Cpir12675_004403</name>
</gene>
<evidence type="ECO:0000313" key="1">
    <source>
        <dbReference type="EMBL" id="KAL1892792.1"/>
    </source>
</evidence>
<sequence length="261" mass="28947">MTDWMGSIDDSVLLSKLSIPGTRHSTTDNDALDSMQTQNVVHGVCKTGYYVADVVATIYNFLSEHSRETVILRIKKGSTLDSLEEFTTLIHRYLRPDAPIDYNPASHVHYKGLAVRGKMLVLQDFESQPPGLYGLPWNSPLDSSEHLPPLRYTLVNRIKPSATESHIVSLSKRILNELHVAETFNGGNSKPDKYYTGTSIDAKINNWLGASLSKAKKNDHSEYLVEGEIADVGILAMDHPGKNLVEQIVKLNNVYRGSPSA</sequence>
<reference evidence="1 2" key="1">
    <citation type="journal article" date="2024" name="IMA Fungus">
        <title>IMA Genome - F19 : A genome assembly and annotation guide to empower mycologists, including annotated draft genome sequences of Ceratocystis pirilliformis, Diaporthe australafricana, Fusarium ophioides, Paecilomyces lecythidis, and Sporothrix stenoceras.</title>
        <authorList>
            <person name="Aylward J."/>
            <person name="Wilson A.M."/>
            <person name="Visagie C.M."/>
            <person name="Spraker J."/>
            <person name="Barnes I."/>
            <person name="Buitendag C."/>
            <person name="Ceriani C."/>
            <person name="Del Mar Angel L."/>
            <person name="du Plessis D."/>
            <person name="Fuchs T."/>
            <person name="Gasser K."/>
            <person name="Kramer D."/>
            <person name="Li W."/>
            <person name="Munsamy K."/>
            <person name="Piso A."/>
            <person name="Price J.L."/>
            <person name="Sonnekus B."/>
            <person name="Thomas C."/>
            <person name="van der Nest A."/>
            <person name="van Dijk A."/>
            <person name="van Heerden A."/>
            <person name="van Vuuren N."/>
            <person name="Yilmaz N."/>
            <person name="Duong T.A."/>
            <person name="van der Merwe N.A."/>
            <person name="Wingfield M.J."/>
            <person name="Wingfield B.D."/>
        </authorList>
    </citation>
    <scope>NUCLEOTIDE SEQUENCE [LARGE SCALE GENOMIC DNA]</scope>
    <source>
        <strain evidence="1 2">CMW 12675</strain>
    </source>
</reference>
<comment type="caution">
    <text evidence="1">The sequence shown here is derived from an EMBL/GenBank/DDBJ whole genome shotgun (WGS) entry which is preliminary data.</text>
</comment>
<evidence type="ECO:0000313" key="2">
    <source>
        <dbReference type="Proteomes" id="UP001583280"/>
    </source>
</evidence>
<dbReference type="SUPFAM" id="SSF51695">
    <property type="entry name" value="PLC-like phosphodiesterases"/>
    <property type="match status" value="1"/>
</dbReference>
<name>A0ABR3YXZ6_9PEZI</name>
<dbReference type="EMBL" id="JAWDJO010000123">
    <property type="protein sequence ID" value="KAL1892792.1"/>
    <property type="molecule type" value="Genomic_DNA"/>
</dbReference>
<dbReference type="Proteomes" id="UP001583280">
    <property type="component" value="Unassembled WGS sequence"/>
</dbReference>
<keyword evidence="2" id="KW-1185">Reference proteome</keyword>
<dbReference type="InterPro" id="IPR017946">
    <property type="entry name" value="PLC-like_Pdiesterase_TIM-brl"/>
</dbReference>
<protein>
    <submittedName>
        <fullName evidence="1">Uncharacterized protein</fullName>
    </submittedName>
</protein>
<accession>A0ABR3YXZ6</accession>